<dbReference type="Proteomes" id="UP000068905">
    <property type="component" value="Chromosome"/>
</dbReference>
<feature type="transmembrane region" description="Helical" evidence="8">
    <location>
        <begin position="128"/>
        <end position="150"/>
    </location>
</feature>
<feature type="transmembrane region" description="Helical" evidence="8">
    <location>
        <begin position="67"/>
        <end position="92"/>
    </location>
</feature>
<dbReference type="KEGG" id="tsn:W908_03835"/>
<evidence type="ECO:0000313" key="9">
    <source>
        <dbReference type="EMBL" id="ALE01782.1"/>
    </source>
</evidence>
<feature type="transmembrane region" description="Helical" evidence="8">
    <location>
        <begin position="196"/>
        <end position="216"/>
    </location>
</feature>
<accession>A0A0M4LD47</accession>
<feature type="transmembrane region" description="Helical" evidence="8">
    <location>
        <begin position="261"/>
        <end position="280"/>
    </location>
</feature>
<evidence type="ECO:0000256" key="8">
    <source>
        <dbReference type="SAM" id="Phobius"/>
    </source>
</evidence>
<evidence type="ECO:0000256" key="1">
    <source>
        <dbReference type="ARBA" id="ARBA00004651"/>
    </source>
</evidence>
<keyword evidence="6 8" id="KW-1133">Transmembrane helix</keyword>
<evidence type="ECO:0000256" key="3">
    <source>
        <dbReference type="ARBA" id="ARBA00022448"/>
    </source>
</evidence>
<evidence type="ECO:0000313" key="10">
    <source>
        <dbReference type="Proteomes" id="UP000068905"/>
    </source>
</evidence>
<keyword evidence="4" id="KW-1003">Cell membrane</keyword>
<protein>
    <submittedName>
        <fullName evidence="9">Permease</fullName>
    </submittedName>
</protein>
<proteinExistence type="inferred from homology"/>
<feature type="transmembrane region" description="Helical" evidence="8">
    <location>
        <begin position="42"/>
        <end position="61"/>
    </location>
</feature>
<dbReference type="Gene3D" id="1.20.1530.20">
    <property type="match status" value="2"/>
</dbReference>
<evidence type="ECO:0000256" key="2">
    <source>
        <dbReference type="ARBA" id="ARBA00010145"/>
    </source>
</evidence>
<evidence type="ECO:0000256" key="5">
    <source>
        <dbReference type="ARBA" id="ARBA00022692"/>
    </source>
</evidence>
<reference evidence="9 10" key="1">
    <citation type="journal article" date="2015" name="Genome Announc.">
        <title>Genome Sequence of 'Candidatus Thioglobus singularis' Strain PS1, a Mixotroph from the SUP05 Clade of Marine Gammaproteobacteria.</title>
        <authorList>
            <person name="Marshall K.T."/>
            <person name="Morris R.M."/>
        </authorList>
    </citation>
    <scope>NUCLEOTIDE SEQUENCE [LARGE SCALE GENOMIC DNA]</scope>
    <source>
        <strain evidence="9 10">PS1</strain>
    </source>
</reference>
<name>A0A0M4LD47_9GAMM</name>
<dbReference type="InterPro" id="IPR038770">
    <property type="entry name" value="Na+/solute_symporter_sf"/>
</dbReference>
<feature type="transmembrane region" description="Helical" evidence="8">
    <location>
        <begin position="6"/>
        <end position="26"/>
    </location>
</feature>
<keyword evidence="5 8" id="KW-0812">Transmembrane</keyword>
<gene>
    <name evidence="9" type="ORF">W908_03835</name>
</gene>
<keyword evidence="3" id="KW-0813">Transport</keyword>
<organism evidence="9 10">
    <name type="scientific">Candidatus Pseudothioglobus singularis PS1</name>
    <dbReference type="NCBI Taxonomy" id="1125411"/>
    <lineage>
        <taxon>Bacteria</taxon>
        <taxon>Pseudomonadati</taxon>
        <taxon>Pseudomonadota</taxon>
        <taxon>Gammaproteobacteria</taxon>
        <taxon>Candidatus Pseudothioglobaceae</taxon>
        <taxon>Candidatus Pseudothioglobus</taxon>
    </lineage>
</organism>
<keyword evidence="7 8" id="KW-0472">Membrane</keyword>
<dbReference type="PANTHER" id="PTHR36838">
    <property type="entry name" value="AUXIN EFFLUX CARRIER FAMILY PROTEIN"/>
    <property type="match status" value="1"/>
</dbReference>
<dbReference type="OrthoDB" id="9805563at2"/>
<dbReference type="PANTHER" id="PTHR36838:SF4">
    <property type="entry name" value="AUXIN EFFLUX CARRIER FAMILY PROTEIN"/>
    <property type="match status" value="1"/>
</dbReference>
<dbReference type="RefSeq" id="WP_053819997.1">
    <property type="nucleotide sequence ID" value="NZ_CP006911.1"/>
</dbReference>
<evidence type="ECO:0000256" key="6">
    <source>
        <dbReference type="ARBA" id="ARBA00022989"/>
    </source>
</evidence>
<dbReference type="GO" id="GO:0005886">
    <property type="term" value="C:plasma membrane"/>
    <property type="evidence" value="ECO:0007669"/>
    <property type="project" value="UniProtKB-SubCell"/>
</dbReference>
<dbReference type="STRING" id="1125411.W908_03835"/>
<dbReference type="EMBL" id="CP006911">
    <property type="protein sequence ID" value="ALE01782.1"/>
    <property type="molecule type" value="Genomic_DNA"/>
</dbReference>
<comment type="subcellular location">
    <subcellularLocation>
        <location evidence="1">Cell membrane</location>
        <topology evidence="1">Multi-pass membrane protein</topology>
    </subcellularLocation>
</comment>
<dbReference type="InterPro" id="IPR004776">
    <property type="entry name" value="Mem_transp_PIN-like"/>
</dbReference>
<evidence type="ECO:0000256" key="4">
    <source>
        <dbReference type="ARBA" id="ARBA00022475"/>
    </source>
</evidence>
<dbReference type="Pfam" id="PF03547">
    <property type="entry name" value="Mem_trans"/>
    <property type="match status" value="1"/>
</dbReference>
<keyword evidence="10" id="KW-1185">Reference proteome</keyword>
<feature type="transmembrane region" description="Helical" evidence="8">
    <location>
        <begin position="171"/>
        <end position="190"/>
    </location>
</feature>
<dbReference type="GO" id="GO:0055085">
    <property type="term" value="P:transmembrane transport"/>
    <property type="evidence" value="ECO:0007669"/>
    <property type="project" value="InterPro"/>
</dbReference>
<dbReference type="AlphaFoldDB" id="A0A0M4LD47"/>
<evidence type="ECO:0000256" key="7">
    <source>
        <dbReference type="ARBA" id="ARBA00023136"/>
    </source>
</evidence>
<feature type="transmembrane region" description="Helical" evidence="8">
    <location>
        <begin position="292"/>
        <end position="311"/>
    </location>
</feature>
<comment type="similarity">
    <text evidence="2">Belongs to the auxin efflux carrier (TC 2.A.69) family.</text>
</comment>
<sequence>MLSNFFQIFLLVSPVFLLIILGNFLRRIKVPDVSFWEINDKLCYWVLIPALLFHYISQINLSSEMLYSYSIIIYVGFFIAILTVLILGKLLGYPPERWTSILQGAVRQNAFIALAITGSLFGDEGLKIASIFMLIYVPSINIIIVTTMVMNFGQSKKNTSNNEFKTVFVELSKNPFILSMIAGLIFSIIQSEKLKVIIDTSGLLGSAALPIMLLTIGAKIKVRDLALTITPILISNFLKLLALPLIAFCVANYLGLSEIEVVVAVIFAAVPTAVSSHTLARQFGADDQLMTSIITTQVVLSFITIPILLAFI</sequence>
<feature type="transmembrane region" description="Helical" evidence="8">
    <location>
        <begin position="237"/>
        <end position="255"/>
    </location>
</feature>